<keyword evidence="8" id="KW-0812">Transmembrane</keyword>
<keyword evidence="8" id="KW-0472">Membrane</keyword>
<dbReference type="InterPro" id="IPR036396">
    <property type="entry name" value="Cyt_P450_sf"/>
</dbReference>
<dbReference type="Proteomes" id="UP001166286">
    <property type="component" value="Unassembled WGS sequence"/>
</dbReference>
<feature type="transmembrane region" description="Helical" evidence="8">
    <location>
        <begin position="233"/>
        <end position="252"/>
    </location>
</feature>
<dbReference type="AlphaFoldDB" id="A0AA39RB60"/>
<feature type="transmembrane region" description="Helical" evidence="8">
    <location>
        <begin position="6"/>
        <end position="24"/>
    </location>
</feature>
<evidence type="ECO:0008006" key="11">
    <source>
        <dbReference type="Google" id="ProtNLM"/>
    </source>
</evidence>
<dbReference type="PROSITE" id="PS00086">
    <property type="entry name" value="CYTOCHROME_P450"/>
    <property type="match status" value="1"/>
</dbReference>
<keyword evidence="8" id="KW-1133">Transmembrane helix</keyword>
<protein>
    <recommendedName>
        <fullName evidence="11">Cytochrome P450</fullName>
    </recommendedName>
</protein>
<dbReference type="PANTHER" id="PTHR24305">
    <property type="entry name" value="CYTOCHROME P450"/>
    <property type="match status" value="1"/>
</dbReference>
<dbReference type="InterPro" id="IPR050121">
    <property type="entry name" value="Cytochrome_P450_monoxygenase"/>
</dbReference>
<feature type="compositionally biased region" description="Low complexity" evidence="7">
    <location>
        <begin position="472"/>
        <end position="488"/>
    </location>
</feature>
<dbReference type="GO" id="GO:0004497">
    <property type="term" value="F:monooxygenase activity"/>
    <property type="evidence" value="ECO:0007669"/>
    <property type="project" value="UniProtKB-KW"/>
</dbReference>
<dbReference type="InterPro" id="IPR017972">
    <property type="entry name" value="Cyt_P450_CS"/>
</dbReference>
<evidence type="ECO:0000256" key="5">
    <source>
        <dbReference type="PIRSR" id="PIRSR602401-1"/>
    </source>
</evidence>
<evidence type="ECO:0000256" key="4">
    <source>
        <dbReference type="ARBA" id="ARBA00023004"/>
    </source>
</evidence>
<comment type="caution">
    <text evidence="9">The sequence shown here is derived from an EMBL/GenBank/DDBJ whole genome shotgun (WGS) entry which is preliminary data.</text>
</comment>
<dbReference type="PRINTS" id="PR00385">
    <property type="entry name" value="P450"/>
</dbReference>
<proteinExistence type="inferred from homology"/>
<evidence type="ECO:0000256" key="7">
    <source>
        <dbReference type="SAM" id="MobiDB-lite"/>
    </source>
</evidence>
<dbReference type="GO" id="GO:0005506">
    <property type="term" value="F:iron ion binding"/>
    <property type="evidence" value="ECO:0007669"/>
    <property type="project" value="InterPro"/>
</dbReference>
<keyword evidence="6" id="KW-0503">Monooxygenase</keyword>
<name>A0AA39RB60_9LECA</name>
<gene>
    <name evidence="9" type="ORF">JMJ35_000509</name>
</gene>
<evidence type="ECO:0000256" key="8">
    <source>
        <dbReference type="SAM" id="Phobius"/>
    </source>
</evidence>
<dbReference type="EMBL" id="JAFEKC020000001">
    <property type="protein sequence ID" value="KAK0517354.1"/>
    <property type="molecule type" value="Genomic_DNA"/>
</dbReference>
<comment type="cofactor">
    <cofactor evidence="1 5">
        <name>heme</name>
        <dbReference type="ChEBI" id="CHEBI:30413"/>
    </cofactor>
</comment>
<dbReference type="GO" id="GO:0016705">
    <property type="term" value="F:oxidoreductase activity, acting on paired donors, with incorporation or reduction of molecular oxygen"/>
    <property type="evidence" value="ECO:0007669"/>
    <property type="project" value="InterPro"/>
</dbReference>
<feature type="region of interest" description="Disordered" evidence="7">
    <location>
        <begin position="469"/>
        <end position="503"/>
    </location>
</feature>
<keyword evidence="3 5" id="KW-0479">Metal-binding</keyword>
<dbReference type="Pfam" id="PF00067">
    <property type="entry name" value="p450"/>
    <property type="match status" value="1"/>
</dbReference>
<keyword evidence="4 5" id="KW-0408">Iron</keyword>
<evidence type="ECO:0000256" key="3">
    <source>
        <dbReference type="ARBA" id="ARBA00022723"/>
    </source>
</evidence>
<feature type="binding site" description="axial binding residue" evidence="5">
    <location>
        <position position="515"/>
    </location>
    <ligand>
        <name>heme</name>
        <dbReference type="ChEBI" id="CHEBI:30413"/>
    </ligand>
    <ligandPart>
        <name>Fe</name>
        <dbReference type="ChEBI" id="CHEBI:18248"/>
    </ligandPart>
</feature>
<keyword evidence="6" id="KW-0560">Oxidoreductase</keyword>
<reference evidence="9" key="1">
    <citation type="submission" date="2023-03" db="EMBL/GenBank/DDBJ databases">
        <title>Complete genome of Cladonia borealis.</title>
        <authorList>
            <person name="Park H."/>
        </authorList>
    </citation>
    <scope>NUCLEOTIDE SEQUENCE</scope>
    <source>
        <strain evidence="9">ANT050790</strain>
    </source>
</reference>
<sequence length="655" mass="74070">MLSLTVPLVALTIVVSLFRVYSLWESRRAARKTGLPYTYSPVHELETWAYLTNPLLRWMYQDYLMKGHGWPRWARFMVKDWMYEDKGRAHEEFGDVFLVVSPAGMICYTADAQLALDVCTRRKDFIKPREKMKMIEPFGPNVVSSEGNLWRFHIRITAPPFGDAANRLVWVETIRQTGFLVSSWSASESMALKSDIYLLGVNVMACAGFGRRIDWTDNSKAAPEGHEMSLVNAIFGVVLYLPYILLLPQWLLKRSPWKVGYTAYKEFEQYMREFIAVEKARIASGSGYESKVKGNLLTAMLATSADEEKNLKQGAQRTSFNDDEVLGNVFMFFMAGYDTTANTIIFACVTLALDEDLQEQVIGEVDRIFEEAVAEGREELSYTHDFPKFNYMLAFMYEVLRVYPVVLPIGRITPSPQHIALSPKSPSPTKPTTITHILPPSCGLIINNTGIHYNPTYWPSPHLLSPSRWLSPNPNAHHPNTTNTLTTPQNPPNSPFTPRHTRGTFLTFSEGPRACLGKRFATAEFAAFFATVLRRHRIKLGDGVERDEVERWYRCCSAGSPITLAPPGDVVVSTEEHIQQWANNPPSTKRRIENYQHHCQPPNCHRHVASYCFLSFIGALTKLREALSQPAGDAEKNVAIIEERGHANAYGANLS</sequence>
<keyword evidence="5 6" id="KW-0349">Heme</keyword>
<evidence type="ECO:0000313" key="9">
    <source>
        <dbReference type="EMBL" id="KAK0517354.1"/>
    </source>
</evidence>
<evidence type="ECO:0000256" key="1">
    <source>
        <dbReference type="ARBA" id="ARBA00001971"/>
    </source>
</evidence>
<evidence type="ECO:0000256" key="2">
    <source>
        <dbReference type="ARBA" id="ARBA00010617"/>
    </source>
</evidence>
<dbReference type="InterPro" id="IPR002401">
    <property type="entry name" value="Cyt_P450_E_grp-I"/>
</dbReference>
<dbReference type="InterPro" id="IPR001128">
    <property type="entry name" value="Cyt_P450"/>
</dbReference>
<dbReference type="SUPFAM" id="SSF48264">
    <property type="entry name" value="Cytochrome P450"/>
    <property type="match status" value="1"/>
</dbReference>
<dbReference type="PANTHER" id="PTHR24305:SF166">
    <property type="entry name" value="CYTOCHROME P450 12A4, MITOCHONDRIAL-RELATED"/>
    <property type="match status" value="1"/>
</dbReference>
<keyword evidence="10" id="KW-1185">Reference proteome</keyword>
<evidence type="ECO:0000313" key="10">
    <source>
        <dbReference type="Proteomes" id="UP001166286"/>
    </source>
</evidence>
<dbReference type="PRINTS" id="PR00463">
    <property type="entry name" value="EP450I"/>
</dbReference>
<comment type="similarity">
    <text evidence="2 6">Belongs to the cytochrome P450 family.</text>
</comment>
<dbReference type="Gene3D" id="1.10.630.10">
    <property type="entry name" value="Cytochrome P450"/>
    <property type="match status" value="1"/>
</dbReference>
<dbReference type="GO" id="GO:0020037">
    <property type="term" value="F:heme binding"/>
    <property type="evidence" value="ECO:0007669"/>
    <property type="project" value="InterPro"/>
</dbReference>
<organism evidence="9 10">
    <name type="scientific">Cladonia borealis</name>
    <dbReference type="NCBI Taxonomy" id="184061"/>
    <lineage>
        <taxon>Eukaryota</taxon>
        <taxon>Fungi</taxon>
        <taxon>Dikarya</taxon>
        <taxon>Ascomycota</taxon>
        <taxon>Pezizomycotina</taxon>
        <taxon>Lecanoromycetes</taxon>
        <taxon>OSLEUM clade</taxon>
        <taxon>Lecanoromycetidae</taxon>
        <taxon>Lecanorales</taxon>
        <taxon>Lecanorineae</taxon>
        <taxon>Cladoniaceae</taxon>
        <taxon>Cladonia</taxon>
    </lineage>
</organism>
<accession>A0AA39RB60</accession>
<evidence type="ECO:0000256" key="6">
    <source>
        <dbReference type="RuleBase" id="RU000461"/>
    </source>
</evidence>